<organism evidence="2 3">
    <name type="scientific">Paragemmobacter aquarius</name>
    <dbReference type="NCBI Taxonomy" id="2169400"/>
    <lineage>
        <taxon>Bacteria</taxon>
        <taxon>Pseudomonadati</taxon>
        <taxon>Pseudomonadota</taxon>
        <taxon>Alphaproteobacteria</taxon>
        <taxon>Rhodobacterales</taxon>
        <taxon>Paracoccaceae</taxon>
        <taxon>Paragemmobacter</taxon>
    </lineage>
</organism>
<evidence type="ECO:0000313" key="3">
    <source>
        <dbReference type="Proteomes" id="UP000244496"/>
    </source>
</evidence>
<proteinExistence type="predicted"/>
<feature type="region of interest" description="Disordered" evidence="1">
    <location>
        <begin position="85"/>
        <end position="108"/>
    </location>
</feature>
<gene>
    <name evidence="2" type="ORF">HYN69_03875</name>
</gene>
<dbReference type="Proteomes" id="UP000244496">
    <property type="component" value="Chromosome"/>
</dbReference>
<evidence type="ECO:0000313" key="2">
    <source>
        <dbReference type="EMBL" id="AWB47755.1"/>
    </source>
</evidence>
<accession>A0A2S0UIZ2</accession>
<dbReference type="EMBL" id="CP028918">
    <property type="protein sequence ID" value="AWB47755.1"/>
    <property type="molecule type" value="Genomic_DNA"/>
</dbReference>
<dbReference type="AlphaFoldDB" id="A0A2S0UIZ2"/>
<sequence length="797" mass="84068">MHPMIGASKILTVSYGTFSCTLEGFDDPFNTMRAIAEYFRDLAAEDRYFGAEPPTPDAAMLHRIAEREVQRRVDAKVQENGIHLRASDGVQSRQTAAPQPAPAPSVAPTVAPSVAPMVAAAAPAAVKPAAEPAPLADPAETIAETIAERLLRLRSEVAAQQQVTPAPVPQAATTATVSLALPDYVEDTAEEPAETASTAMLADFLPEDDAATADIEDADLAAAPEANPVATLARADSLPDRVVAFAPGSDLPDSDLPDLPDSLVAALAGPLETIPAAAQPEPQPEPQPAYHPDEARIIASIAAMKVDQPESAGSLAETALAATQADYDDTLAADAGFDLAGPQIVHSTISTADEAFDAVANDAATDEDSFAAQRTADFTADLHDADFDDTDLEEADLLDDAELAADLDVPDLDGTDLDTNGTGDTGLDSIFGETEDLPPGQPLPELRPGAAEKLQRARARVFKIRRADAVTGLAESVPANDGPSQPASLSAEAEYDLERELATLSTEPAGTEPAPPRAPHAFGDPSAEDAVSRLMAQADSEMEGEETKRRQSAIAHLKAAVAQTVAERRAGETKPDPEPSRIARYRNDLAMVVRSALPAALQPKPHGEKPAPLVLVSEQRIDRPSRPAGGPIPATPGALSQPVQIRPRRISGSGSGLAMQAQSLEQLEPEDDLDLHLAEALADYDDEADADADAAVAPAPDAAFRDFADRIGAASMREMIEAAAAYLTCDQKRPHFTRPQMMRHVAMMIPQTDSLREDSLRVFGALLRDGHIAKVRRGQFTLTEASPYFALANRNPG</sequence>
<keyword evidence="3" id="KW-1185">Reference proteome</keyword>
<protein>
    <submittedName>
        <fullName evidence="2">Uncharacterized protein</fullName>
    </submittedName>
</protein>
<dbReference type="KEGG" id="geh:HYN69_03875"/>
<feature type="region of interest" description="Disordered" evidence="1">
    <location>
        <begin position="622"/>
        <end position="659"/>
    </location>
</feature>
<evidence type="ECO:0000256" key="1">
    <source>
        <dbReference type="SAM" id="MobiDB-lite"/>
    </source>
</evidence>
<feature type="compositionally biased region" description="Low complexity" evidence="1">
    <location>
        <begin position="627"/>
        <end position="638"/>
    </location>
</feature>
<reference evidence="2 3" key="1">
    <citation type="submission" date="2018-04" db="EMBL/GenBank/DDBJ databases">
        <title>Genome sequencing of Gemmobacter.</title>
        <authorList>
            <person name="Yi H."/>
            <person name="Baek M.-G."/>
        </authorList>
    </citation>
    <scope>NUCLEOTIDE SEQUENCE [LARGE SCALE GENOMIC DNA]</scope>
    <source>
        <strain evidence="2 3">HYN0069</strain>
    </source>
</reference>
<name>A0A2S0UIZ2_9RHOB</name>